<dbReference type="InterPro" id="IPR005240">
    <property type="entry name" value="DUF389"/>
</dbReference>
<sequence length="318" mass="32976">MLVHLRLTVPSSLTPDVRRLLLDDASGTNVVLHEGVSLEPKGDLVECDVAKESVNELLGELADLGVGEHGGIVVTTPDSTPFAAAKRLEEAAPGDPEDAVVWDAVLEEAENGSVATLSYQLFLTCAVSLAAIAVVTDSTVLVVGAMVVGPEFGAVAAACVGVVFGRWGLARRAALLLAGSFGLAVATVVVLALVLRVVGLLEVADVTGPRPQTEFIFHPDVWSFIVALVAGVVGALALSLGKTSAMVGVFISVTTVPAAGNLALGLAFLEPGEITGSLAQLGLNLVGIFLAATLFLAFQRLFWKRISTFVERRFGALR</sequence>
<feature type="transmembrane region" description="Helical" evidence="1">
    <location>
        <begin position="247"/>
        <end position="269"/>
    </location>
</feature>
<keyword evidence="1" id="KW-0812">Transmembrane</keyword>
<feature type="transmembrane region" description="Helical" evidence="1">
    <location>
        <begin position="121"/>
        <end position="146"/>
    </location>
</feature>
<feature type="transmembrane region" description="Helical" evidence="1">
    <location>
        <begin position="152"/>
        <end position="169"/>
    </location>
</feature>
<dbReference type="Pfam" id="PF04087">
    <property type="entry name" value="DUF389"/>
    <property type="match status" value="1"/>
</dbReference>
<evidence type="ECO:0000256" key="1">
    <source>
        <dbReference type="SAM" id="Phobius"/>
    </source>
</evidence>
<name>A0ABX8EL88_9ACTN</name>
<organism evidence="2 3">
    <name type="scientific">Nocardioides aquaticus</name>
    <dbReference type="NCBI Taxonomy" id="160826"/>
    <lineage>
        <taxon>Bacteria</taxon>
        <taxon>Bacillati</taxon>
        <taxon>Actinomycetota</taxon>
        <taxon>Actinomycetes</taxon>
        <taxon>Propionibacteriales</taxon>
        <taxon>Nocardioidaceae</taxon>
        <taxon>Nocardioides</taxon>
    </lineage>
</organism>
<dbReference type="PANTHER" id="PTHR20992:SF9">
    <property type="entry name" value="AT15442P-RELATED"/>
    <property type="match status" value="1"/>
</dbReference>
<dbReference type="EMBL" id="CP075371">
    <property type="protein sequence ID" value="QVT81261.1"/>
    <property type="molecule type" value="Genomic_DNA"/>
</dbReference>
<proteinExistence type="predicted"/>
<gene>
    <name evidence="2" type="ORF">ENKNEFLB_03669</name>
</gene>
<dbReference type="Proteomes" id="UP000679307">
    <property type="component" value="Chromosome"/>
</dbReference>
<accession>A0ABX8EL88</accession>
<evidence type="ECO:0008006" key="4">
    <source>
        <dbReference type="Google" id="ProtNLM"/>
    </source>
</evidence>
<feature type="transmembrane region" description="Helical" evidence="1">
    <location>
        <begin position="176"/>
        <end position="201"/>
    </location>
</feature>
<reference evidence="2 3" key="1">
    <citation type="submission" date="2021-05" db="EMBL/GenBank/DDBJ databases">
        <title>Complete genome of Nocardioides aquaticus KCTC 9944T isolated from meromictic and hypersaline Ekho Lake, Antarctica.</title>
        <authorList>
            <person name="Hwang K."/>
            <person name="Kim K.M."/>
            <person name="Choe H."/>
        </authorList>
    </citation>
    <scope>NUCLEOTIDE SEQUENCE [LARGE SCALE GENOMIC DNA]</scope>
    <source>
        <strain evidence="2 3">KCTC 9944</strain>
    </source>
</reference>
<keyword evidence="3" id="KW-1185">Reference proteome</keyword>
<feature type="transmembrane region" description="Helical" evidence="1">
    <location>
        <begin position="221"/>
        <end position="240"/>
    </location>
</feature>
<dbReference type="PANTHER" id="PTHR20992">
    <property type="entry name" value="AT15442P-RELATED"/>
    <property type="match status" value="1"/>
</dbReference>
<protein>
    <recommendedName>
        <fullName evidence="4">DUF389 domain-containing protein</fullName>
    </recommendedName>
</protein>
<feature type="transmembrane region" description="Helical" evidence="1">
    <location>
        <begin position="281"/>
        <end position="303"/>
    </location>
</feature>
<keyword evidence="1" id="KW-0472">Membrane</keyword>
<dbReference type="RefSeq" id="WP_246535653.1">
    <property type="nucleotide sequence ID" value="NZ_BAAAHS010000053.1"/>
</dbReference>
<evidence type="ECO:0000313" key="2">
    <source>
        <dbReference type="EMBL" id="QVT81261.1"/>
    </source>
</evidence>
<keyword evidence="1" id="KW-1133">Transmembrane helix</keyword>
<evidence type="ECO:0000313" key="3">
    <source>
        <dbReference type="Proteomes" id="UP000679307"/>
    </source>
</evidence>